<gene>
    <name evidence="2" type="ORF">CRM76_00250</name>
</gene>
<reference evidence="3" key="1">
    <citation type="submission" date="2017-09" db="EMBL/GenBank/DDBJ databases">
        <title>FDA dAtabase for Regulatory Grade micrObial Sequences (FDA-ARGOS): Supporting development and validation of Infectious Disease Dx tests.</title>
        <authorList>
            <person name="Goldberg B."/>
            <person name="Campos J."/>
            <person name="Tallon L."/>
            <person name="Sadzewicz L."/>
            <person name="Ott S."/>
            <person name="Zhao X."/>
            <person name="Nagaraj S."/>
            <person name="Vavikolanu K."/>
            <person name="Aluvathingal J."/>
            <person name="Nadendla S."/>
            <person name="Geyer C."/>
            <person name="Sichtig H."/>
        </authorList>
    </citation>
    <scope>NUCLEOTIDE SEQUENCE [LARGE SCALE GENOMIC DNA]</scope>
    <source>
        <strain evidence="3">FDAARGOS_370</strain>
    </source>
</reference>
<accession>A0A2A7U875</accession>
<dbReference type="OrthoDB" id="9957051at2"/>
<comment type="caution">
    <text evidence="2">The sequence shown here is derived from an EMBL/GenBank/DDBJ whole genome shotgun (WGS) entry which is preliminary data.</text>
</comment>
<keyword evidence="1" id="KW-0472">Membrane</keyword>
<dbReference type="Proteomes" id="UP000219788">
    <property type="component" value="Unassembled WGS sequence"/>
</dbReference>
<organism evidence="2 3">
    <name type="scientific">Edwardsiella tarda</name>
    <dbReference type="NCBI Taxonomy" id="636"/>
    <lineage>
        <taxon>Bacteria</taxon>
        <taxon>Pseudomonadati</taxon>
        <taxon>Pseudomonadota</taxon>
        <taxon>Gammaproteobacteria</taxon>
        <taxon>Enterobacterales</taxon>
        <taxon>Hafniaceae</taxon>
        <taxon>Edwardsiella</taxon>
    </lineage>
</organism>
<evidence type="ECO:0000313" key="3">
    <source>
        <dbReference type="Proteomes" id="UP000219788"/>
    </source>
</evidence>
<sequence length="125" mass="14326">MRHARKLSFIDKTTIIFHRMLAQCATEPRQFTQALIYRVITGWGLYNILIWFYSGITLLSELAFNPEQFYRDFASLSLVQSQAQLTYDTLTASFGWQGGWAGFLFAVVVTWAKLEAELESGLCND</sequence>
<dbReference type="RefSeq" id="WP_098142446.1">
    <property type="nucleotide sequence ID" value="NZ_PDDV01000001.1"/>
</dbReference>
<protein>
    <submittedName>
        <fullName evidence="2">Uncharacterized protein</fullName>
    </submittedName>
</protein>
<dbReference type="EMBL" id="PDDV01000001">
    <property type="protein sequence ID" value="PEH74461.1"/>
    <property type="molecule type" value="Genomic_DNA"/>
</dbReference>
<name>A0A2A7U875_EDWTA</name>
<dbReference type="AlphaFoldDB" id="A0A2A7U875"/>
<evidence type="ECO:0000313" key="2">
    <source>
        <dbReference type="EMBL" id="PEH74461.1"/>
    </source>
</evidence>
<feature type="transmembrane region" description="Helical" evidence="1">
    <location>
        <begin position="35"/>
        <end position="54"/>
    </location>
</feature>
<evidence type="ECO:0000256" key="1">
    <source>
        <dbReference type="SAM" id="Phobius"/>
    </source>
</evidence>
<proteinExistence type="predicted"/>
<keyword evidence="1" id="KW-1133">Transmembrane helix</keyword>
<keyword evidence="1" id="KW-0812">Transmembrane</keyword>